<protein>
    <submittedName>
        <fullName evidence="4">Membrane protein</fullName>
    </submittedName>
</protein>
<reference evidence="4" key="2">
    <citation type="submission" date="2020-09" db="EMBL/GenBank/DDBJ databases">
        <authorList>
            <person name="Sun Q."/>
            <person name="Zhou Y."/>
        </authorList>
    </citation>
    <scope>NUCLEOTIDE SEQUENCE</scope>
    <source>
        <strain evidence="4">CGMCC 4.5737</strain>
    </source>
</reference>
<keyword evidence="2" id="KW-0472">Membrane</keyword>
<feature type="transmembrane region" description="Helical" evidence="2">
    <location>
        <begin position="126"/>
        <end position="144"/>
    </location>
</feature>
<dbReference type="InterPro" id="IPR052756">
    <property type="entry name" value="Alkyne_AA_exporter"/>
</dbReference>
<feature type="transmembrane region" description="Helical" evidence="2">
    <location>
        <begin position="42"/>
        <end position="61"/>
    </location>
</feature>
<feature type="transmembrane region" description="Helical" evidence="2">
    <location>
        <begin position="267"/>
        <end position="285"/>
    </location>
</feature>
<dbReference type="Pfam" id="PF00892">
    <property type="entry name" value="EamA"/>
    <property type="match status" value="2"/>
</dbReference>
<evidence type="ECO:0000256" key="2">
    <source>
        <dbReference type="SAM" id="Phobius"/>
    </source>
</evidence>
<feature type="transmembrane region" description="Helical" evidence="2">
    <location>
        <begin position="181"/>
        <end position="201"/>
    </location>
</feature>
<feature type="domain" description="EamA" evidence="3">
    <location>
        <begin position="152"/>
        <end position="284"/>
    </location>
</feature>
<evidence type="ECO:0000256" key="1">
    <source>
        <dbReference type="ARBA" id="ARBA00007362"/>
    </source>
</evidence>
<dbReference type="EMBL" id="BMMK01000013">
    <property type="protein sequence ID" value="GGM57711.1"/>
    <property type="molecule type" value="Genomic_DNA"/>
</dbReference>
<dbReference type="InterPro" id="IPR000620">
    <property type="entry name" value="EamA_dom"/>
</dbReference>
<dbReference type="PANTHER" id="PTHR12715:SF4">
    <property type="entry name" value="EAMA DOMAIN-CONTAINING PROTEIN"/>
    <property type="match status" value="1"/>
</dbReference>
<evidence type="ECO:0000259" key="3">
    <source>
        <dbReference type="Pfam" id="PF00892"/>
    </source>
</evidence>
<keyword evidence="2" id="KW-1133">Transmembrane helix</keyword>
<sequence length="290" mass="30137">MRVGESRGWAYFALLSTATLWASAFPAIRVALPEYGPSNLAVARLVVASIALLLAAPVLGIRRPGVRDLPLIGAGAVATAGYQFLLNWGEVHASSGTASLMVATAPIYTAILAAFLLRERVTRRRAAGMAIAFLGTAVIAWAQGGATIDLTALVLLGAAIAQGAYMAVSKPLTARYRGPEVACYTIWGATLMLIPLSPNAFTAMRDASWSATTAVLLLGVGASAIAYMTWGYAVAKLDASLASMALYLVPAIAIAVAYVWLGERPGAIELLGGAVIMAGVLMAMTRPRKT</sequence>
<feature type="transmembrane region" description="Helical" evidence="2">
    <location>
        <begin position="68"/>
        <end position="86"/>
    </location>
</feature>
<accession>A0A8J3FW89</accession>
<keyword evidence="5" id="KW-1185">Reference proteome</keyword>
<evidence type="ECO:0000313" key="5">
    <source>
        <dbReference type="Proteomes" id="UP000637578"/>
    </source>
</evidence>
<proteinExistence type="inferred from homology"/>
<dbReference type="AlphaFoldDB" id="A0A8J3FW89"/>
<comment type="caution">
    <text evidence="4">The sequence shown here is derived from an EMBL/GenBank/DDBJ whole genome shotgun (WGS) entry which is preliminary data.</text>
</comment>
<comment type="similarity">
    <text evidence="1">Belongs to the EamA transporter family.</text>
</comment>
<dbReference type="PANTHER" id="PTHR12715">
    <property type="entry name" value="TRANSPORTER, DRUG/METABOLITE EXPORTER FAMILY"/>
    <property type="match status" value="1"/>
</dbReference>
<feature type="transmembrane region" description="Helical" evidence="2">
    <location>
        <begin position="241"/>
        <end position="261"/>
    </location>
</feature>
<keyword evidence="2" id="KW-0812">Transmembrane</keyword>
<feature type="transmembrane region" description="Helical" evidence="2">
    <location>
        <begin position="150"/>
        <end position="169"/>
    </location>
</feature>
<dbReference type="InterPro" id="IPR037185">
    <property type="entry name" value="EmrE-like"/>
</dbReference>
<dbReference type="GO" id="GO:0016020">
    <property type="term" value="C:membrane"/>
    <property type="evidence" value="ECO:0007669"/>
    <property type="project" value="InterPro"/>
</dbReference>
<feature type="transmembrane region" description="Helical" evidence="2">
    <location>
        <begin position="207"/>
        <end position="229"/>
    </location>
</feature>
<name>A0A8J3FW89_9PSEU</name>
<feature type="domain" description="EamA" evidence="3">
    <location>
        <begin position="9"/>
        <end position="140"/>
    </location>
</feature>
<dbReference type="SUPFAM" id="SSF103481">
    <property type="entry name" value="Multidrug resistance efflux transporter EmrE"/>
    <property type="match status" value="2"/>
</dbReference>
<dbReference type="Gene3D" id="1.10.3730.20">
    <property type="match status" value="1"/>
</dbReference>
<organism evidence="4 5">
    <name type="scientific">Longimycelium tulufanense</name>
    <dbReference type="NCBI Taxonomy" id="907463"/>
    <lineage>
        <taxon>Bacteria</taxon>
        <taxon>Bacillati</taxon>
        <taxon>Actinomycetota</taxon>
        <taxon>Actinomycetes</taxon>
        <taxon>Pseudonocardiales</taxon>
        <taxon>Pseudonocardiaceae</taxon>
        <taxon>Longimycelium</taxon>
    </lineage>
</organism>
<evidence type="ECO:0000313" key="4">
    <source>
        <dbReference type="EMBL" id="GGM57711.1"/>
    </source>
</evidence>
<feature type="transmembrane region" description="Helical" evidence="2">
    <location>
        <begin position="98"/>
        <end position="117"/>
    </location>
</feature>
<gene>
    <name evidence="4" type="ORF">GCM10012275_31160</name>
</gene>
<reference evidence="4" key="1">
    <citation type="journal article" date="2014" name="Int. J. Syst. Evol. Microbiol.">
        <title>Complete genome sequence of Corynebacterium casei LMG S-19264T (=DSM 44701T), isolated from a smear-ripened cheese.</title>
        <authorList>
            <consortium name="US DOE Joint Genome Institute (JGI-PGF)"/>
            <person name="Walter F."/>
            <person name="Albersmeier A."/>
            <person name="Kalinowski J."/>
            <person name="Ruckert C."/>
        </authorList>
    </citation>
    <scope>NUCLEOTIDE SEQUENCE</scope>
    <source>
        <strain evidence="4">CGMCC 4.5737</strain>
    </source>
</reference>
<dbReference type="Proteomes" id="UP000637578">
    <property type="component" value="Unassembled WGS sequence"/>
</dbReference>